<reference evidence="14" key="1">
    <citation type="submission" date="2016-10" db="EMBL/GenBank/DDBJ databases">
        <title>The complete genome sequence of the rumen bacterium Butyrivibrio hungatei MB2003.</title>
        <authorList>
            <person name="Palevich N."/>
            <person name="Kelly W.J."/>
            <person name="Leahy S.C."/>
            <person name="Altermann E."/>
            <person name="Rakonjac J."/>
            <person name="Attwood G.T."/>
        </authorList>
    </citation>
    <scope>NUCLEOTIDE SEQUENCE [LARGE SCALE GENOMIC DNA]</scope>
    <source>
        <strain evidence="14">MB2003</strain>
    </source>
</reference>
<evidence type="ECO:0000256" key="10">
    <source>
        <dbReference type="ARBA" id="ARBA00032873"/>
    </source>
</evidence>
<evidence type="ECO:0000256" key="2">
    <source>
        <dbReference type="ARBA" id="ARBA00006706"/>
    </source>
</evidence>
<organism evidence="13 14">
    <name type="scientific">Butyrivibrio hungatei</name>
    <dbReference type="NCBI Taxonomy" id="185008"/>
    <lineage>
        <taxon>Bacteria</taxon>
        <taxon>Bacillati</taxon>
        <taxon>Bacillota</taxon>
        <taxon>Clostridia</taxon>
        <taxon>Lachnospirales</taxon>
        <taxon>Lachnospiraceae</taxon>
        <taxon>Butyrivibrio</taxon>
    </lineage>
</organism>
<keyword evidence="5 12" id="KW-0808">Transferase</keyword>
<dbReference type="InterPro" id="IPR053378">
    <property type="entry name" value="Prenyl_diphosphate_synthase"/>
</dbReference>
<dbReference type="PROSITE" id="PS00723">
    <property type="entry name" value="POLYPRENYL_SYNTHASE_1"/>
    <property type="match status" value="1"/>
</dbReference>
<protein>
    <recommendedName>
        <fullName evidence="4">Farnesyl diphosphate synthase</fullName>
        <ecNumber evidence="3">2.5.1.10</ecNumber>
    </recommendedName>
    <alternativeName>
        <fullName evidence="10">(2E,6E)-farnesyl diphosphate synthase</fullName>
    </alternativeName>
    <alternativeName>
        <fullName evidence="9">Geranyltranstransferase</fullName>
    </alternativeName>
</protein>
<keyword evidence="8" id="KW-0414">Isoprene biosynthesis</keyword>
<dbReference type="GO" id="GO:0016114">
    <property type="term" value="P:terpenoid biosynthetic process"/>
    <property type="evidence" value="ECO:0007669"/>
    <property type="project" value="UniProtKB-ARBA"/>
</dbReference>
<dbReference type="SFLD" id="SFLDS00005">
    <property type="entry name" value="Isoprenoid_Synthase_Type_I"/>
    <property type="match status" value="1"/>
</dbReference>
<dbReference type="NCBIfam" id="NF045485">
    <property type="entry name" value="FPPsyn"/>
    <property type="match status" value="1"/>
</dbReference>
<dbReference type="FunFam" id="1.10.600.10:FF:000001">
    <property type="entry name" value="Geranylgeranyl diphosphate synthase"/>
    <property type="match status" value="1"/>
</dbReference>
<dbReference type="Pfam" id="PF00348">
    <property type="entry name" value="polyprenyl_synt"/>
    <property type="match status" value="1"/>
</dbReference>
<name>A0A1D9NZW8_9FIRM</name>
<evidence type="ECO:0000256" key="3">
    <source>
        <dbReference type="ARBA" id="ARBA00012439"/>
    </source>
</evidence>
<evidence type="ECO:0000256" key="8">
    <source>
        <dbReference type="ARBA" id="ARBA00023229"/>
    </source>
</evidence>
<dbReference type="Proteomes" id="UP000179284">
    <property type="component" value="Chromosome I"/>
</dbReference>
<accession>A0A1D9NZW8</accession>
<dbReference type="RefSeq" id="WP_071175654.1">
    <property type="nucleotide sequence ID" value="NZ_CP017831.1"/>
</dbReference>
<dbReference type="AlphaFoldDB" id="A0A1D9NZW8"/>
<dbReference type="InterPro" id="IPR000092">
    <property type="entry name" value="Polyprenyl_synt"/>
</dbReference>
<dbReference type="OrthoDB" id="9805316at2"/>
<gene>
    <name evidence="13" type="ORF">bhn_I0892</name>
</gene>
<dbReference type="KEGG" id="bhu:bhn_I0892"/>
<dbReference type="SUPFAM" id="SSF48576">
    <property type="entry name" value="Terpenoid synthases"/>
    <property type="match status" value="1"/>
</dbReference>
<dbReference type="GO" id="GO:0004337">
    <property type="term" value="F:(2E,6E)-farnesyl diphosphate synthase activity"/>
    <property type="evidence" value="ECO:0007669"/>
    <property type="project" value="UniProtKB-EC"/>
</dbReference>
<evidence type="ECO:0000256" key="6">
    <source>
        <dbReference type="ARBA" id="ARBA00022723"/>
    </source>
</evidence>
<evidence type="ECO:0000256" key="1">
    <source>
        <dbReference type="ARBA" id="ARBA00001946"/>
    </source>
</evidence>
<keyword evidence="14" id="KW-1185">Reference proteome</keyword>
<comment type="cofactor">
    <cofactor evidence="1">
        <name>Mg(2+)</name>
        <dbReference type="ChEBI" id="CHEBI:18420"/>
    </cofactor>
</comment>
<dbReference type="EMBL" id="CP017831">
    <property type="protein sequence ID" value="AOZ95926.1"/>
    <property type="molecule type" value="Genomic_DNA"/>
</dbReference>
<evidence type="ECO:0000256" key="5">
    <source>
        <dbReference type="ARBA" id="ARBA00022679"/>
    </source>
</evidence>
<evidence type="ECO:0000256" key="4">
    <source>
        <dbReference type="ARBA" id="ARBA00015100"/>
    </source>
</evidence>
<dbReference type="SFLD" id="SFLDG01017">
    <property type="entry name" value="Polyprenyl_Transferase_Like"/>
    <property type="match status" value="1"/>
</dbReference>
<dbReference type="Gene3D" id="1.10.600.10">
    <property type="entry name" value="Farnesyl Diphosphate Synthase"/>
    <property type="match status" value="1"/>
</dbReference>
<evidence type="ECO:0000256" key="12">
    <source>
        <dbReference type="RuleBase" id="RU004466"/>
    </source>
</evidence>
<evidence type="ECO:0000256" key="7">
    <source>
        <dbReference type="ARBA" id="ARBA00022842"/>
    </source>
</evidence>
<dbReference type="GO" id="GO:0046872">
    <property type="term" value="F:metal ion binding"/>
    <property type="evidence" value="ECO:0007669"/>
    <property type="project" value="UniProtKB-KW"/>
</dbReference>
<evidence type="ECO:0000313" key="13">
    <source>
        <dbReference type="EMBL" id="AOZ95926.1"/>
    </source>
</evidence>
<keyword evidence="6" id="KW-0479">Metal-binding</keyword>
<proteinExistence type="inferred from homology"/>
<dbReference type="CDD" id="cd00685">
    <property type="entry name" value="Trans_IPPS_HT"/>
    <property type="match status" value="1"/>
</dbReference>
<dbReference type="PANTHER" id="PTHR43281:SF1">
    <property type="entry name" value="FARNESYL DIPHOSPHATE SYNTHASE"/>
    <property type="match status" value="1"/>
</dbReference>
<comment type="similarity">
    <text evidence="2 12">Belongs to the FPP/GGPP synthase family.</text>
</comment>
<dbReference type="GO" id="GO:0005737">
    <property type="term" value="C:cytoplasm"/>
    <property type="evidence" value="ECO:0007669"/>
    <property type="project" value="UniProtKB-ARBA"/>
</dbReference>
<dbReference type="InterPro" id="IPR033749">
    <property type="entry name" value="Polyprenyl_synt_CS"/>
</dbReference>
<evidence type="ECO:0000256" key="9">
    <source>
        <dbReference type="ARBA" id="ARBA00032380"/>
    </source>
</evidence>
<keyword evidence="7" id="KW-0460">Magnesium</keyword>
<comment type="catalytic activity">
    <reaction evidence="11">
        <text>isopentenyl diphosphate + (2E)-geranyl diphosphate = (2E,6E)-farnesyl diphosphate + diphosphate</text>
        <dbReference type="Rhea" id="RHEA:19361"/>
        <dbReference type="ChEBI" id="CHEBI:33019"/>
        <dbReference type="ChEBI" id="CHEBI:58057"/>
        <dbReference type="ChEBI" id="CHEBI:128769"/>
        <dbReference type="ChEBI" id="CHEBI:175763"/>
        <dbReference type="EC" id="2.5.1.10"/>
    </reaction>
</comment>
<dbReference type="PANTHER" id="PTHR43281">
    <property type="entry name" value="FARNESYL DIPHOSPHATE SYNTHASE"/>
    <property type="match status" value="1"/>
</dbReference>
<dbReference type="InterPro" id="IPR008949">
    <property type="entry name" value="Isoprenoid_synthase_dom_sf"/>
</dbReference>
<sequence>MKSEDFESRLKERVSEVENILKKYLPKEEGYAKTVIEAMNYSLLAGGKRLRPIMMMESYRLFAGEDADLKTIEPFMAAMEMIHTYSLVHDDLPAMDNDEYRRGRKTTHAVYGAGMATLAGDGLLNLAFETAIAGSVSDSFDGQKRYLKALKVLATKAGIYGMVGGQCADIVAENRTDIPDEEMKDTLSYIDENKTGALIESSLMIGAILGGADDNAVQAIEKAGSNVGVAFQIQDDILDIVGNQEELGKPIGSDEKNGKSTYVSLYGMEGASSKVKELSDEASEILCNHGFKNTFLDELFQYLIYRKK</sequence>
<dbReference type="EC" id="2.5.1.10" evidence="3"/>
<dbReference type="PROSITE" id="PS00444">
    <property type="entry name" value="POLYPRENYL_SYNTHASE_2"/>
    <property type="match status" value="1"/>
</dbReference>
<evidence type="ECO:0000313" key="14">
    <source>
        <dbReference type="Proteomes" id="UP000179284"/>
    </source>
</evidence>
<evidence type="ECO:0000256" key="11">
    <source>
        <dbReference type="ARBA" id="ARBA00049399"/>
    </source>
</evidence>